<protein>
    <recommendedName>
        <fullName evidence="2">Glycosyl transferase family 11</fullName>
    </recommendedName>
</protein>
<sequence>MSDKPSMFYTPNVLEKIRNYYYSTKKPDKPKFDIALHIRRGDVNNVDLDQIWRYTSNKVYIKIIQFLKNTYPDYSICIHSQGKINDFKELFFENVHFSLNDSIDNTFHNLVTSKILVMSKSSFSYSAALLSTNIVYYIPFWHKTLDNWLTIDNLELWLEEFDQKYDYRKRLIYMQQFKTNKKFDQKYD</sequence>
<gene>
    <name evidence="1" type="ORF">LCGC14_2398290</name>
</gene>
<comment type="caution">
    <text evidence="1">The sequence shown here is derived from an EMBL/GenBank/DDBJ whole genome shotgun (WGS) entry which is preliminary data.</text>
</comment>
<dbReference type="EMBL" id="LAZR01035945">
    <property type="protein sequence ID" value="KKL26138.1"/>
    <property type="molecule type" value="Genomic_DNA"/>
</dbReference>
<proteinExistence type="predicted"/>
<accession>A0A0F9EQH8</accession>
<reference evidence="1" key="1">
    <citation type="journal article" date="2015" name="Nature">
        <title>Complex archaea that bridge the gap between prokaryotes and eukaryotes.</title>
        <authorList>
            <person name="Spang A."/>
            <person name="Saw J.H."/>
            <person name="Jorgensen S.L."/>
            <person name="Zaremba-Niedzwiedzka K."/>
            <person name="Martijn J."/>
            <person name="Lind A.E."/>
            <person name="van Eijk R."/>
            <person name="Schleper C."/>
            <person name="Guy L."/>
            <person name="Ettema T.J."/>
        </authorList>
    </citation>
    <scope>NUCLEOTIDE SEQUENCE</scope>
</reference>
<evidence type="ECO:0008006" key="2">
    <source>
        <dbReference type="Google" id="ProtNLM"/>
    </source>
</evidence>
<name>A0A0F9EQH8_9ZZZZ</name>
<evidence type="ECO:0000313" key="1">
    <source>
        <dbReference type="EMBL" id="KKL26138.1"/>
    </source>
</evidence>
<dbReference type="AlphaFoldDB" id="A0A0F9EQH8"/>
<organism evidence="1">
    <name type="scientific">marine sediment metagenome</name>
    <dbReference type="NCBI Taxonomy" id="412755"/>
    <lineage>
        <taxon>unclassified sequences</taxon>
        <taxon>metagenomes</taxon>
        <taxon>ecological metagenomes</taxon>
    </lineage>
</organism>